<dbReference type="EMBL" id="FTLG01000184">
    <property type="protein sequence ID" value="SIP73616.1"/>
    <property type="molecule type" value="Genomic_DNA"/>
</dbReference>
<name>A0A1N6MXQ0_9GAMM</name>
<dbReference type="OrthoDB" id="5346389at2"/>
<dbReference type="InterPro" id="IPR010982">
    <property type="entry name" value="Lambda_DNA-bd_dom_sf"/>
</dbReference>
<reference evidence="3" key="1">
    <citation type="submission" date="2016-12" db="EMBL/GenBank/DDBJ databases">
        <authorList>
            <person name="Song W.-J."/>
            <person name="Kurnit D.M."/>
        </authorList>
    </citation>
    <scope>NUCLEOTIDE SEQUENCE [LARGE SCALE GENOMIC DNA]</scope>
    <source>
        <strain evidence="3">HGB1681</strain>
    </source>
</reference>
<keyword evidence="5" id="KW-1185">Reference proteome</keyword>
<dbReference type="InterPro" id="IPR041413">
    <property type="entry name" value="MLTR_LBD"/>
</dbReference>
<protein>
    <submittedName>
        <fullName evidence="2 3">Transcriptional regulator</fullName>
    </submittedName>
</protein>
<dbReference type="Proteomes" id="UP000224871">
    <property type="component" value="Unassembled WGS sequence"/>
</dbReference>
<dbReference type="GO" id="GO:0003677">
    <property type="term" value="F:DNA binding"/>
    <property type="evidence" value="ECO:0007669"/>
    <property type="project" value="UniProtKB-KW"/>
</dbReference>
<dbReference type="SMART" id="SM00530">
    <property type="entry name" value="HTH_XRE"/>
    <property type="match status" value="1"/>
</dbReference>
<dbReference type="PANTHER" id="PTHR35010">
    <property type="entry name" value="BLL4672 PROTEIN-RELATED"/>
    <property type="match status" value="1"/>
</dbReference>
<gene>
    <name evidence="2" type="ORF">Xinn_02764</name>
    <name evidence="3" type="ORF">XIS1_420004</name>
</gene>
<accession>A0A1N6MXQ0</accession>
<dbReference type="Gene3D" id="3.30.450.180">
    <property type="match status" value="1"/>
</dbReference>
<dbReference type="RefSeq" id="WP_086953118.1">
    <property type="nucleotide sequence ID" value="NZ_CAWNQC010000234.1"/>
</dbReference>
<organism evidence="3 4">
    <name type="scientific">Xenorhabdus innexi</name>
    <dbReference type="NCBI Taxonomy" id="290109"/>
    <lineage>
        <taxon>Bacteria</taxon>
        <taxon>Pseudomonadati</taxon>
        <taxon>Pseudomonadota</taxon>
        <taxon>Gammaproteobacteria</taxon>
        <taxon>Enterobacterales</taxon>
        <taxon>Morganellaceae</taxon>
        <taxon>Xenorhabdus</taxon>
    </lineage>
</organism>
<dbReference type="Pfam" id="PF17765">
    <property type="entry name" value="MLTR_LBD"/>
    <property type="match status" value="1"/>
</dbReference>
<dbReference type="EMBL" id="NIBU01000037">
    <property type="protein sequence ID" value="PHM33093.1"/>
    <property type="molecule type" value="Genomic_DNA"/>
</dbReference>
<sequence>MSKLKRTRTELANFLRTKRESISPESVGLPHIGRRRTSGLRREEVAALAGVGLTWYTWLEQGREIGVSATFLDNLAGVFKLNSAERRHLYLLAHMREPITTSQTRSFISPLIQRLMEDLSPHLTYVLNLYWDVLAFNQQADEYFHFSQVKDEQRNLLWLLFTNSYYRELLPDWQQDAYKMLASFRRDYAIASKDSYVQELVNKLLKISPDFYEMWHRHEIYEPCNGLRSLRINQQIIPFEYTSMTIDLEKYLRLIVYAKLAPSSI</sequence>
<proteinExistence type="predicted"/>
<dbReference type="CDD" id="cd00093">
    <property type="entry name" value="HTH_XRE"/>
    <property type="match status" value="1"/>
</dbReference>
<evidence type="ECO:0000313" key="3">
    <source>
        <dbReference type="EMBL" id="SIP73616.1"/>
    </source>
</evidence>
<evidence type="ECO:0000313" key="5">
    <source>
        <dbReference type="Proteomes" id="UP000224871"/>
    </source>
</evidence>
<feature type="domain" description="HTH cro/C1-type" evidence="1">
    <location>
        <begin position="14"/>
        <end position="86"/>
    </location>
</feature>
<keyword evidence="3" id="KW-0238">DNA-binding</keyword>
<evidence type="ECO:0000313" key="2">
    <source>
        <dbReference type="EMBL" id="PHM33093.1"/>
    </source>
</evidence>
<dbReference type="Gene3D" id="1.10.260.40">
    <property type="entry name" value="lambda repressor-like DNA-binding domains"/>
    <property type="match status" value="1"/>
</dbReference>
<dbReference type="InterPro" id="IPR001387">
    <property type="entry name" value="Cro/C1-type_HTH"/>
</dbReference>
<dbReference type="AlphaFoldDB" id="A0A1N6MXQ0"/>
<evidence type="ECO:0000313" key="4">
    <source>
        <dbReference type="Proteomes" id="UP000196435"/>
    </source>
</evidence>
<reference evidence="2 5" key="3">
    <citation type="journal article" date="2017" name="Nat. Microbiol.">
        <title>Natural product diversity associated with the nematode symbionts Photorhabdus and Xenorhabdus.</title>
        <authorList>
            <person name="Tobias N.J."/>
            <person name="Wolff H."/>
            <person name="Djahanschiri B."/>
            <person name="Grundmann F."/>
            <person name="Kronenwerth M."/>
            <person name="Shi Y.M."/>
            <person name="Simonyi S."/>
            <person name="Grun P."/>
            <person name="Shapiro-Ilan D."/>
            <person name="Pidot S.J."/>
            <person name="Stinear T.P."/>
            <person name="Ebersberger I."/>
            <person name="Bode H.B."/>
        </authorList>
    </citation>
    <scope>NUCLEOTIDE SEQUENCE [LARGE SCALE GENOMIC DNA]</scope>
    <source>
        <strain evidence="2 5">DSM 16336</strain>
    </source>
</reference>
<dbReference type="Proteomes" id="UP000196435">
    <property type="component" value="Unassembled WGS sequence"/>
</dbReference>
<reference evidence="4" key="2">
    <citation type="submission" date="2016-12" db="EMBL/GenBank/DDBJ databases">
        <authorList>
            <person name="Gaudriault S."/>
        </authorList>
    </citation>
    <scope>NUCLEOTIDE SEQUENCE [LARGE SCALE GENOMIC DNA]</scope>
    <source>
        <strain evidence="4">HGB1681 (deposited as PTA-6826 in the American Type Culture Collection)</strain>
    </source>
</reference>
<evidence type="ECO:0000259" key="1">
    <source>
        <dbReference type="SMART" id="SM00530"/>
    </source>
</evidence>
<dbReference type="Pfam" id="PF13560">
    <property type="entry name" value="HTH_31"/>
    <property type="match status" value="1"/>
</dbReference>